<evidence type="ECO:0000259" key="3">
    <source>
        <dbReference type="Pfam" id="PF12054"/>
    </source>
</evidence>
<dbReference type="GO" id="GO:0017025">
    <property type="term" value="F:TBP-class protein binding"/>
    <property type="evidence" value="ECO:0007669"/>
    <property type="project" value="InterPro"/>
</dbReference>
<dbReference type="Gene3D" id="1.25.10.10">
    <property type="entry name" value="Leucine-rich Repeat Variant"/>
    <property type="match status" value="1"/>
</dbReference>
<dbReference type="InterPro" id="IPR038718">
    <property type="entry name" value="SNF2-like_sf"/>
</dbReference>
<dbReference type="GO" id="GO:0004386">
    <property type="term" value="F:helicase activity"/>
    <property type="evidence" value="ECO:0007669"/>
    <property type="project" value="UniProtKB-KW"/>
</dbReference>
<keyword evidence="2" id="KW-0238">DNA-binding</keyword>
<accession>A0A498IKS3</accession>
<dbReference type="Proteomes" id="UP000290289">
    <property type="component" value="Chromosome 11"/>
</dbReference>
<dbReference type="GO" id="GO:0003677">
    <property type="term" value="F:DNA binding"/>
    <property type="evidence" value="ECO:0007669"/>
    <property type="project" value="UniProtKB-KW"/>
</dbReference>
<comment type="caution">
    <text evidence="4">The sequence shown here is derived from an EMBL/GenBank/DDBJ whole genome shotgun (WGS) entry which is preliminary data.</text>
</comment>
<keyword evidence="5" id="KW-1185">Reference proteome</keyword>
<evidence type="ECO:0000256" key="2">
    <source>
        <dbReference type="ARBA" id="ARBA00023125"/>
    </source>
</evidence>
<dbReference type="InterPro" id="IPR016024">
    <property type="entry name" value="ARM-type_fold"/>
</dbReference>
<dbReference type="InterPro" id="IPR027417">
    <property type="entry name" value="P-loop_NTPase"/>
</dbReference>
<dbReference type="Gene3D" id="3.40.50.10810">
    <property type="entry name" value="Tandem AAA-ATPase domain"/>
    <property type="match status" value="1"/>
</dbReference>
<dbReference type="AlphaFoldDB" id="A0A498IKS3"/>
<dbReference type="SUPFAM" id="SSF48371">
    <property type="entry name" value="ARM repeat"/>
    <property type="match status" value="1"/>
</dbReference>
<dbReference type="InterPro" id="IPR044972">
    <property type="entry name" value="Mot1"/>
</dbReference>
<name>A0A498IKS3_MALDO</name>
<evidence type="ECO:0000313" key="5">
    <source>
        <dbReference type="Proteomes" id="UP000290289"/>
    </source>
</evidence>
<dbReference type="EMBL" id="RDQH01000337">
    <property type="protein sequence ID" value="RXH83790.1"/>
    <property type="molecule type" value="Genomic_DNA"/>
</dbReference>
<keyword evidence="1" id="KW-0547">Nucleotide-binding</keyword>
<evidence type="ECO:0000256" key="1">
    <source>
        <dbReference type="ARBA" id="ARBA00022806"/>
    </source>
</evidence>
<gene>
    <name evidence="4" type="ORF">DVH24_009225</name>
</gene>
<dbReference type="Pfam" id="PF12054">
    <property type="entry name" value="DUF3535"/>
    <property type="match status" value="1"/>
</dbReference>
<proteinExistence type="predicted"/>
<dbReference type="GO" id="GO:0016887">
    <property type="term" value="F:ATP hydrolysis activity"/>
    <property type="evidence" value="ECO:0007669"/>
    <property type="project" value="InterPro"/>
</dbReference>
<dbReference type="SUPFAM" id="SSF52540">
    <property type="entry name" value="P-loop containing nucleoside triphosphate hydrolases"/>
    <property type="match status" value="1"/>
</dbReference>
<dbReference type="InterPro" id="IPR011989">
    <property type="entry name" value="ARM-like"/>
</dbReference>
<keyword evidence="1" id="KW-0378">Hydrolase</keyword>
<keyword evidence="1" id="KW-0067">ATP-binding</keyword>
<keyword evidence="1" id="KW-0347">Helicase</keyword>
<dbReference type="PANTHER" id="PTHR36498:SF1">
    <property type="entry name" value="TATA-BINDING PROTEIN-ASSOCIATED FACTOR 172"/>
    <property type="match status" value="1"/>
</dbReference>
<evidence type="ECO:0000313" key="4">
    <source>
        <dbReference type="EMBL" id="RXH83790.1"/>
    </source>
</evidence>
<dbReference type="STRING" id="3750.A0A498IKS3"/>
<feature type="domain" description="Mot1 central" evidence="3">
    <location>
        <begin position="95"/>
        <end position="167"/>
    </location>
</feature>
<sequence length="426" mass="47358">MQYVIDPLTDAFTSLSGVQRQVASMVLISWFKEIKRQVCLKMLESGQSLLSTTKIDLEKLNVDNAINFASKLPMLCNDIGGNNSFERHIVDDIDGYLLLTVTFCNNLQSNLHVTVSSLVAASVVWMSELPERLNPIILPLMASIKREQETILQEKAAEALAELILTVFHVVRSIASMLNEDLKPKLLTLLPYILKCIRHSHVAVRLASSRCITTMAKSKEMHVMGAVIEMPYPFLLLLYLFFHLHGALPLPVGLTEGFSRSAEDATFLEQLLDNSHIDDYKLCTELKVTLRSRTSNLNDGNLPSSLIICPSTLVGHWAFENREKYIDLSVISTLQYVGSAQERIALREHFGKHNAIITSYDVNNVMDLWSLFDFVMPGFLGTERQFQATFGKNPGGSQDPKCSAKDAEAGALAMEALHKAGTSVLA</sequence>
<reference evidence="4 5" key="1">
    <citation type="submission" date="2018-10" db="EMBL/GenBank/DDBJ databases">
        <title>A high-quality apple genome assembly.</title>
        <authorList>
            <person name="Hu J."/>
        </authorList>
    </citation>
    <scope>NUCLEOTIDE SEQUENCE [LARGE SCALE GENOMIC DNA]</scope>
    <source>
        <strain evidence="5">cv. HFTH1</strain>
        <tissue evidence="4">Young leaf</tissue>
    </source>
</reference>
<organism evidence="4 5">
    <name type="scientific">Malus domestica</name>
    <name type="common">Apple</name>
    <name type="synonym">Pyrus malus</name>
    <dbReference type="NCBI Taxonomy" id="3750"/>
    <lineage>
        <taxon>Eukaryota</taxon>
        <taxon>Viridiplantae</taxon>
        <taxon>Streptophyta</taxon>
        <taxon>Embryophyta</taxon>
        <taxon>Tracheophyta</taxon>
        <taxon>Spermatophyta</taxon>
        <taxon>Magnoliopsida</taxon>
        <taxon>eudicotyledons</taxon>
        <taxon>Gunneridae</taxon>
        <taxon>Pentapetalae</taxon>
        <taxon>rosids</taxon>
        <taxon>fabids</taxon>
        <taxon>Rosales</taxon>
        <taxon>Rosaceae</taxon>
        <taxon>Amygdaloideae</taxon>
        <taxon>Maleae</taxon>
        <taxon>Malus</taxon>
    </lineage>
</organism>
<dbReference type="PANTHER" id="PTHR36498">
    <property type="entry name" value="TATA-BINDING PROTEIN-ASSOCIATED FACTOR 172"/>
    <property type="match status" value="1"/>
</dbReference>
<protein>
    <recommendedName>
        <fullName evidence="3">Mot1 central domain-containing protein</fullName>
    </recommendedName>
</protein>
<dbReference type="InterPro" id="IPR022707">
    <property type="entry name" value="Mot1_central_dom"/>
</dbReference>